<dbReference type="GeneID" id="81404943"/>
<dbReference type="Pfam" id="PF20209">
    <property type="entry name" value="DUF6570"/>
    <property type="match status" value="1"/>
</dbReference>
<name>A0A9W9L421_9EURO</name>
<dbReference type="EMBL" id="JAPQKL010000004">
    <property type="protein sequence ID" value="KAJ5135751.1"/>
    <property type="molecule type" value="Genomic_DNA"/>
</dbReference>
<evidence type="ECO:0000259" key="1">
    <source>
        <dbReference type="Pfam" id="PF20209"/>
    </source>
</evidence>
<dbReference type="AlphaFoldDB" id="A0A9W9L421"/>
<sequence>MYSCLRDTSPRTSSSKLFVAVFPVLDAAVRARHASRFFPSACSHSHRDIRPFDPLTDSQWALVRNSQTTLQETSMETCIRCDERWFNLKCGKKGSFRGVCRKCRTKDKQEDRKENPSERTYFYSQRNNMRSDDVPSHLPVLTQVEEMLISRVHTIIEVRQVRGQKYFYRGHVAYFLVDIPRVYDRLPLLPCELELGGGFFPPRRRCVRLERCHWGRQFYAYSLDTLAI</sequence>
<dbReference type="RefSeq" id="XP_056522723.1">
    <property type="nucleotide sequence ID" value="XM_056665773.1"/>
</dbReference>
<accession>A0A9W9L421</accession>
<reference evidence="2" key="2">
    <citation type="journal article" date="2023" name="IMA Fungus">
        <title>Comparative genomic study of the Penicillium genus elucidates a diverse pangenome and 15 lateral gene transfer events.</title>
        <authorList>
            <person name="Petersen C."/>
            <person name="Sorensen T."/>
            <person name="Nielsen M.R."/>
            <person name="Sondergaard T.E."/>
            <person name="Sorensen J.L."/>
            <person name="Fitzpatrick D.A."/>
            <person name="Frisvad J.C."/>
            <person name="Nielsen K.L."/>
        </authorList>
    </citation>
    <scope>NUCLEOTIDE SEQUENCE</scope>
    <source>
        <strain evidence="2">IBT 22155</strain>
    </source>
</reference>
<organism evidence="2 3">
    <name type="scientific">Penicillium bovifimosum</name>
    <dbReference type="NCBI Taxonomy" id="126998"/>
    <lineage>
        <taxon>Eukaryota</taxon>
        <taxon>Fungi</taxon>
        <taxon>Dikarya</taxon>
        <taxon>Ascomycota</taxon>
        <taxon>Pezizomycotina</taxon>
        <taxon>Eurotiomycetes</taxon>
        <taxon>Eurotiomycetidae</taxon>
        <taxon>Eurotiales</taxon>
        <taxon>Aspergillaceae</taxon>
        <taxon>Penicillium</taxon>
    </lineage>
</organism>
<dbReference type="Proteomes" id="UP001149079">
    <property type="component" value="Unassembled WGS sequence"/>
</dbReference>
<dbReference type="OrthoDB" id="4369803at2759"/>
<protein>
    <recommendedName>
        <fullName evidence="1">DUF6570 domain-containing protein</fullName>
    </recommendedName>
</protein>
<evidence type="ECO:0000313" key="2">
    <source>
        <dbReference type="EMBL" id="KAJ5135751.1"/>
    </source>
</evidence>
<dbReference type="InterPro" id="IPR046700">
    <property type="entry name" value="DUF6570"/>
</dbReference>
<gene>
    <name evidence="2" type="ORF">N7515_005029</name>
</gene>
<proteinExistence type="predicted"/>
<comment type="caution">
    <text evidence="2">The sequence shown here is derived from an EMBL/GenBank/DDBJ whole genome shotgun (WGS) entry which is preliminary data.</text>
</comment>
<evidence type="ECO:0000313" key="3">
    <source>
        <dbReference type="Proteomes" id="UP001149079"/>
    </source>
</evidence>
<keyword evidence="3" id="KW-1185">Reference proteome</keyword>
<reference evidence="2" key="1">
    <citation type="submission" date="2022-11" db="EMBL/GenBank/DDBJ databases">
        <authorList>
            <person name="Petersen C."/>
        </authorList>
    </citation>
    <scope>NUCLEOTIDE SEQUENCE</scope>
    <source>
        <strain evidence="2">IBT 22155</strain>
    </source>
</reference>
<feature type="domain" description="DUF6570" evidence="1">
    <location>
        <begin position="123"/>
        <end position="192"/>
    </location>
</feature>